<organism evidence="1 2">
    <name type="scientific">Colletotrichum truncatum</name>
    <name type="common">Anthracnose fungus</name>
    <name type="synonym">Colletotrichum capsici</name>
    <dbReference type="NCBI Taxonomy" id="5467"/>
    <lineage>
        <taxon>Eukaryota</taxon>
        <taxon>Fungi</taxon>
        <taxon>Dikarya</taxon>
        <taxon>Ascomycota</taxon>
        <taxon>Pezizomycotina</taxon>
        <taxon>Sordariomycetes</taxon>
        <taxon>Hypocreomycetidae</taxon>
        <taxon>Glomerellales</taxon>
        <taxon>Glomerellaceae</taxon>
        <taxon>Colletotrichum</taxon>
        <taxon>Colletotrichum truncatum species complex</taxon>
    </lineage>
</organism>
<dbReference type="Proteomes" id="UP000805649">
    <property type="component" value="Unassembled WGS sequence"/>
</dbReference>
<comment type="caution">
    <text evidence="1">The sequence shown here is derived from an EMBL/GenBank/DDBJ whole genome shotgun (WGS) entry which is preliminary data.</text>
</comment>
<name>A0ACC3YYC6_COLTU</name>
<proteinExistence type="predicted"/>
<evidence type="ECO:0000313" key="1">
    <source>
        <dbReference type="EMBL" id="KAL0936930.1"/>
    </source>
</evidence>
<keyword evidence="2" id="KW-1185">Reference proteome</keyword>
<reference evidence="1 2" key="1">
    <citation type="journal article" date="2020" name="Phytopathology">
        <title>Genome Sequence Resources of Colletotrichum truncatum, C. plurivorum, C. musicola, and C. sojae: Four Species Pathogenic to Soybean (Glycine max).</title>
        <authorList>
            <person name="Rogerio F."/>
            <person name="Boufleur T.R."/>
            <person name="Ciampi-Guillardi M."/>
            <person name="Sukno S.A."/>
            <person name="Thon M.R."/>
            <person name="Massola Junior N.S."/>
            <person name="Baroncelli R."/>
        </authorList>
    </citation>
    <scope>NUCLEOTIDE SEQUENCE [LARGE SCALE GENOMIC DNA]</scope>
    <source>
        <strain evidence="1 2">CMES1059</strain>
    </source>
</reference>
<protein>
    <submittedName>
        <fullName evidence="1">Uncharacterized protein</fullName>
    </submittedName>
</protein>
<dbReference type="EMBL" id="VUJX02000005">
    <property type="protein sequence ID" value="KAL0936930.1"/>
    <property type="molecule type" value="Genomic_DNA"/>
</dbReference>
<gene>
    <name evidence="1" type="ORF">CTRU02_209146</name>
</gene>
<accession>A0ACC3YYC6</accession>
<evidence type="ECO:0000313" key="2">
    <source>
        <dbReference type="Proteomes" id="UP000805649"/>
    </source>
</evidence>
<sequence length="515" mass="54669">MDSQTPLRTYMKVFAAVSFVTAAITPKPVGPAHLDLPPTLQATAITWTACPTDVKPFKGNNDTQAVQCANFSVPINYNDANGASVNLGIVKFPAAGKRIGNLFLNPGGPGGSAANTVLRVASKKFYISDAIRQNFDIIGMDPRGVGLSSPQKCDTNLLNQLSDFDATTPEGFEKLFNYNKAVGESCRALTGPLFDNMDTTLVARDLEAVRVAAGNEPMNYLGFSYGTQLGAQYAALFPTAIRAMALDGILHHAGTSATNIVTEAASLDSTIQAFFRFCEANSSNCGEGGQDIRQTWNKVIEVAKAGKLKAAECDGTPKTLCLTDATVSDVIGTTRSVLGNPIDRKDLAEQLRLAMAGNGSLLTAELLSGDPFTDSSVVAITNVLCQDGTFFAAKDHTEVQLVADMTRTFTVTPGVGEFWKRVIDCTGYPVKISNPPAALSIKGMQNPALLVQSRFDPATSIVFAAGMAREFQNATMVLREGSGHTSYKLGGDASRVIDDYLINLKVPPPGTVVQS</sequence>